<protein>
    <submittedName>
        <fullName evidence="1">Uncharacterized protein</fullName>
    </submittedName>
</protein>
<proteinExistence type="predicted"/>
<comment type="caution">
    <text evidence="1">The sequence shown here is derived from an EMBL/GenBank/DDBJ whole genome shotgun (WGS) entry which is preliminary data.</text>
</comment>
<name>A0A6N2AER0_SOLCI</name>
<sequence length="115" mass="13314">MKSLKSQRNLCTKKNGAIIEHLEFSCMSVLRKPRTKTIIRKIAKKNLKFNLSMGWIGYKREDINEDAKGNDQMSDNWYSIPLSEYKIPGLIPGDLDVLVWDINTIILDFWDNIPA</sequence>
<organism evidence="1">
    <name type="scientific">Solanum chilense</name>
    <name type="common">Tomato</name>
    <name type="synonym">Lycopersicon chilense</name>
    <dbReference type="NCBI Taxonomy" id="4083"/>
    <lineage>
        <taxon>Eukaryota</taxon>
        <taxon>Viridiplantae</taxon>
        <taxon>Streptophyta</taxon>
        <taxon>Embryophyta</taxon>
        <taxon>Tracheophyta</taxon>
        <taxon>Spermatophyta</taxon>
        <taxon>Magnoliopsida</taxon>
        <taxon>eudicotyledons</taxon>
        <taxon>Gunneridae</taxon>
        <taxon>Pentapetalae</taxon>
        <taxon>asterids</taxon>
        <taxon>lamiids</taxon>
        <taxon>Solanales</taxon>
        <taxon>Solanaceae</taxon>
        <taxon>Solanoideae</taxon>
        <taxon>Solaneae</taxon>
        <taxon>Solanum</taxon>
        <taxon>Solanum subgen. Lycopersicon</taxon>
    </lineage>
</organism>
<evidence type="ECO:0000313" key="1">
    <source>
        <dbReference type="EMBL" id="TMW80927.1"/>
    </source>
</evidence>
<dbReference type="EMBL" id="RXGB01034648">
    <property type="protein sequence ID" value="TMW80927.1"/>
    <property type="molecule type" value="Genomic_DNA"/>
</dbReference>
<dbReference type="AlphaFoldDB" id="A0A6N2AER0"/>
<gene>
    <name evidence="1" type="ORF">EJD97_013522</name>
</gene>
<reference evidence="1" key="1">
    <citation type="submission" date="2019-05" db="EMBL/GenBank/DDBJ databases">
        <title>The de novo reference genome and transcriptome assemblies of the wild tomato species Solanum chilense.</title>
        <authorList>
            <person name="Stam R."/>
            <person name="Nosenko T."/>
            <person name="Hoerger A.C."/>
            <person name="Stephan W."/>
            <person name="Seidel M.A."/>
            <person name="Kuhn J.M.M."/>
            <person name="Haberer G."/>
            <person name="Tellier A."/>
        </authorList>
    </citation>
    <scope>NUCLEOTIDE SEQUENCE</scope>
    <source>
        <tissue evidence="1">Mature leaves</tissue>
    </source>
</reference>
<accession>A0A6N2AER0</accession>